<comment type="catalytic activity">
    <reaction evidence="10">
        <text>N-terminal L-alanyl-L-prolyl-L-lysyl-[protein] + 3 S-adenosyl-L-methionine = N-terminal N,N,N-trimethyl-L-alanyl-L-prolyl-L-lysyl-[protein] + 3 S-adenosyl-L-homocysteine + 3 H(+)</text>
        <dbReference type="Rhea" id="RHEA:54712"/>
        <dbReference type="Rhea" id="RHEA-COMP:13785"/>
        <dbReference type="Rhea" id="RHEA-COMP:13971"/>
        <dbReference type="ChEBI" id="CHEBI:15378"/>
        <dbReference type="ChEBI" id="CHEBI:57856"/>
        <dbReference type="ChEBI" id="CHEBI:59789"/>
        <dbReference type="ChEBI" id="CHEBI:138057"/>
        <dbReference type="ChEBI" id="CHEBI:138315"/>
        <dbReference type="EC" id="2.1.1.244"/>
    </reaction>
</comment>
<dbReference type="PANTHER" id="PTHR12753:SF0">
    <property type="entry name" value="ALPHA N-TERMINAL PROTEIN METHYLTRANSFERASE 1"/>
    <property type="match status" value="1"/>
</dbReference>
<dbReference type="AlphaFoldDB" id="A0A2T9Y2K0"/>
<dbReference type="Pfam" id="PF05891">
    <property type="entry name" value="Methyltransf_PK"/>
    <property type="match status" value="1"/>
</dbReference>
<dbReference type="STRING" id="61424.A0A2T9Y2K0"/>
<evidence type="ECO:0000256" key="2">
    <source>
        <dbReference type="ARBA" id="ARBA00022603"/>
    </source>
</evidence>
<dbReference type="GO" id="GO:0032259">
    <property type="term" value="P:methylation"/>
    <property type="evidence" value="ECO:0007669"/>
    <property type="project" value="UniProtKB-KW"/>
</dbReference>
<keyword evidence="14" id="KW-1185">Reference proteome</keyword>
<dbReference type="CDD" id="cd02440">
    <property type="entry name" value="AdoMet_MTases"/>
    <property type="match status" value="1"/>
</dbReference>
<comment type="catalytic activity">
    <reaction evidence="9">
        <text>N-terminal L-prolyl-L-prolyl-L-lysyl-[protein] + 2 S-adenosyl-L-methionine = N-terminal N,N-dimethyl-L-prolyl-L-prolyl-L-lysyl-[protein] + 2 S-adenosyl-L-homocysteine + 2 H(+)</text>
        <dbReference type="Rhea" id="RHEA:54736"/>
        <dbReference type="Rhea" id="RHEA-COMP:13787"/>
        <dbReference type="Rhea" id="RHEA-COMP:13974"/>
        <dbReference type="ChEBI" id="CHEBI:15378"/>
        <dbReference type="ChEBI" id="CHEBI:57856"/>
        <dbReference type="ChEBI" id="CHEBI:59789"/>
        <dbReference type="ChEBI" id="CHEBI:138059"/>
        <dbReference type="ChEBI" id="CHEBI:138318"/>
        <dbReference type="EC" id="2.1.1.244"/>
    </reaction>
</comment>
<feature type="binding site" evidence="11">
    <location>
        <position position="80"/>
    </location>
    <ligand>
        <name>S-adenosyl-L-methionine</name>
        <dbReference type="ChEBI" id="CHEBI:59789"/>
    </ligand>
</feature>
<evidence type="ECO:0000256" key="10">
    <source>
        <dbReference type="ARBA" id="ARBA00048167"/>
    </source>
</evidence>
<dbReference type="InterPro" id="IPR008576">
    <property type="entry name" value="MeTrfase_NTM1"/>
</dbReference>
<dbReference type="EMBL" id="MBFT01000905">
    <property type="protein sequence ID" value="PVU86484.1"/>
    <property type="molecule type" value="Genomic_DNA"/>
</dbReference>
<dbReference type="SUPFAM" id="SSF53335">
    <property type="entry name" value="S-adenosyl-L-methionine-dependent methyltransferases"/>
    <property type="match status" value="1"/>
</dbReference>
<accession>A0A2T9Y2K0</accession>
<dbReference type="PIRSF" id="PIRSF016958">
    <property type="entry name" value="DUF858_MeTrfase_lik"/>
    <property type="match status" value="1"/>
</dbReference>
<dbReference type="PANTHER" id="PTHR12753">
    <property type="entry name" value="AD-003 - RELATED"/>
    <property type="match status" value="1"/>
</dbReference>
<feature type="binding site" evidence="11">
    <location>
        <begin position="133"/>
        <end position="134"/>
    </location>
    <ligand>
        <name>S-adenosyl-L-methionine</name>
        <dbReference type="ChEBI" id="CHEBI:59789"/>
    </ligand>
</feature>
<dbReference type="InterPro" id="IPR029063">
    <property type="entry name" value="SAM-dependent_MTases_sf"/>
</dbReference>
<proteinExistence type="inferred from homology"/>
<dbReference type="EMBL" id="MBFT01000441">
    <property type="protein sequence ID" value="PVU91142.1"/>
    <property type="molecule type" value="Genomic_DNA"/>
</dbReference>
<evidence type="ECO:0000256" key="11">
    <source>
        <dbReference type="PIRSR" id="PIRSR016958-1"/>
    </source>
</evidence>
<name>A0A2T9Y2K0_9FUNG</name>
<comment type="caution">
    <text evidence="12">The sequence shown here is derived from an EMBL/GenBank/DDBJ whole genome shotgun (WGS) entry which is preliminary data.</text>
</comment>
<evidence type="ECO:0000256" key="8">
    <source>
        <dbReference type="ARBA" id="ARBA00047306"/>
    </source>
</evidence>
<reference evidence="12 14" key="1">
    <citation type="journal article" date="2018" name="MBio">
        <title>Comparative Genomics Reveals the Core Gene Toolbox for the Fungus-Insect Symbiosis.</title>
        <authorList>
            <person name="Wang Y."/>
            <person name="Stata M."/>
            <person name="Wang W."/>
            <person name="Stajich J.E."/>
            <person name="White M.M."/>
            <person name="Moncalvo J.M."/>
        </authorList>
    </citation>
    <scope>NUCLEOTIDE SEQUENCE [LARGE SCALE GENOMIC DNA]</scope>
    <source>
        <strain evidence="12 14">AUS-77-4</strain>
    </source>
</reference>
<dbReference type="OrthoDB" id="1298661at2759"/>
<evidence type="ECO:0000256" key="4">
    <source>
        <dbReference type="ARBA" id="ARBA00022691"/>
    </source>
</evidence>
<evidence type="ECO:0000256" key="7">
    <source>
        <dbReference type="ARBA" id="ARBA00043129"/>
    </source>
</evidence>
<keyword evidence="4 11" id="KW-0949">S-adenosyl-L-methionine</keyword>
<dbReference type="EC" id="2.1.1.244" evidence="5"/>
<evidence type="ECO:0000256" key="3">
    <source>
        <dbReference type="ARBA" id="ARBA00022679"/>
    </source>
</evidence>
<organism evidence="12 14">
    <name type="scientific">Furculomyces boomerangus</name>
    <dbReference type="NCBI Taxonomy" id="61424"/>
    <lineage>
        <taxon>Eukaryota</taxon>
        <taxon>Fungi</taxon>
        <taxon>Fungi incertae sedis</taxon>
        <taxon>Zoopagomycota</taxon>
        <taxon>Kickxellomycotina</taxon>
        <taxon>Harpellomycetes</taxon>
        <taxon>Harpellales</taxon>
        <taxon>Harpellaceae</taxon>
        <taxon>Furculomyces</taxon>
    </lineage>
</organism>
<keyword evidence="2" id="KW-0489">Methyltransferase</keyword>
<feature type="binding site" evidence="11">
    <location>
        <position position="85"/>
    </location>
    <ligand>
        <name>S-adenosyl-L-methionine</name>
        <dbReference type="ChEBI" id="CHEBI:59789"/>
    </ligand>
</feature>
<sequence length="263" mass="29747">MIQKTFTKTETWYQDADDYWNKVGADENGMLGGLKIVHGPDIRDSKQFLKAALKHHNIITSEQETSGNVIDNGLYVLDCGAGIGRVSKFLLSEFFSKIDIVEQNAKFVETAKNNYLSDLIDRGQVINLYVSGLQEFEFCTPDDSNSDHPESSNGNLQEINTTKNKIYDVIWCQWVLSHLADEDLVSFLIKCKTGLSPNGIIFVKENVCSFNYVVDKQDSSVTRSSVIFESLFEKAGMKIIIQKVQHGFPRDLFKVRMWALAPK</sequence>
<protein>
    <recommendedName>
        <fullName evidence="6">Alpha N-terminal protein methyltransferase 1</fullName>
        <ecNumber evidence="5">2.1.1.244</ecNumber>
    </recommendedName>
    <alternativeName>
        <fullName evidence="7">X-Pro-Lys N-terminal protein methyltransferase 1</fullName>
    </alternativeName>
</protein>
<evidence type="ECO:0000313" key="12">
    <source>
        <dbReference type="EMBL" id="PVU86484.1"/>
    </source>
</evidence>
<gene>
    <name evidence="13" type="ORF">BB559_004270</name>
    <name evidence="12" type="ORF">BB559_006503</name>
</gene>
<dbReference type="GO" id="GO:0005737">
    <property type="term" value="C:cytoplasm"/>
    <property type="evidence" value="ECO:0007669"/>
    <property type="project" value="TreeGrafter"/>
</dbReference>
<dbReference type="Proteomes" id="UP000245699">
    <property type="component" value="Unassembled WGS sequence"/>
</dbReference>
<evidence type="ECO:0000256" key="1">
    <source>
        <dbReference type="ARBA" id="ARBA00009059"/>
    </source>
</evidence>
<evidence type="ECO:0000313" key="13">
    <source>
        <dbReference type="EMBL" id="PVU91142.1"/>
    </source>
</evidence>
<evidence type="ECO:0000256" key="9">
    <source>
        <dbReference type="ARBA" id="ARBA00047885"/>
    </source>
</evidence>
<evidence type="ECO:0000256" key="5">
    <source>
        <dbReference type="ARBA" id="ARBA00039112"/>
    </source>
</evidence>
<dbReference type="Gene3D" id="3.40.50.150">
    <property type="entry name" value="Vaccinia Virus protein VP39"/>
    <property type="match status" value="1"/>
</dbReference>
<evidence type="ECO:0000313" key="14">
    <source>
        <dbReference type="Proteomes" id="UP000245699"/>
    </source>
</evidence>
<keyword evidence="3" id="KW-0808">Transferase</keyword>
<evidence type="ECO:0000256" key="6">
    <source>
        <dbReference type="ARBA" id="ARBA00039449"/>
    </source>
</evidence>
<comment type="catalytic activity">
    <reaction evidence="8">
        <text>N-terminal L-seryl-L-prolyl-L-lysyl-[protein] + 3 S-adenosyl-L-methionine = N-terminal N,N,N-trimethyl-L-seryl-L-prolyl-L-lysyl-[protein] + 3 S-adenosyl-L-homocysteine + 3 H(+)</text>
        <dbReference type="Rhea" id="RHEA:54724"/>
        <dbReference type="Rhea" id="RHEA-COMP:13789"/>
        <dbReference type="Rhea" id="RHEA-COMP:13973"/>
        <dbReference type="ChEBI" id="CHEBI:15378"/>
        <dbReference type="ChEBI" id="CHEBI:57856"/>
        <dbReference type="ChEBI" id="CHEBI:59789"/>
        <dbReference type="ChEBI" id="CHEBI:138061"/>
        <dbReference type="ChEBI" id="CHEBI:138317"/>
        <dbReference type="EC" id="2.1.1.244"/>
    </reaction>
</comment>
<comment type="similarity">
    <text evidence="1">Belongs to the methyltransferase superfamily. NTM1 family.</text>
</comment>
<feature type="binding site" evidence="11">
    <location>
        <position position="173"/>
    </location>
    <ligand>
        <name>S-adenosyl-L-methionine</name>
        <dbReference type="ChEBI" id="CHEBI:59789"/>
    </ligand>
</feature>
<dbReference type="GO" id="GO:0071885">
    <property type="term" value="F:N-terminal protein N-methyltransferase activity"/>
    <property type="evidence" value="ECO:0007669"/>
    <property type="project" value="UniProtKB-EC"/>
</dbReference>